<reference evidence="1 2" key="1">
    <citation type="submission" date="2022-11" db="EMBL/GenBank/DDBJ databases">
        <title>Minimal conservation of predation-associated metabolite biosynthetic gene clusters underscores biosynthetic potential of Myxococcota including descriptions for ten novel species: Archangium lansinium sp. nov., Myxococcus landrumus sp. nov., Nannocystis bai.</title>
        <authorList>
            <person name="Ahearne A."/>
            <person name="Stevens C."/>
            <person name="Phillips K."/>
        </authorList>
    </citation>
    <scope>NUCLEOTIDE SEQUENCE [LARGE SCALE GENOMIC DNA]</scope>
    <source>
        <strain evidence="1 2">MIWBW</strain>
    </source>
</reference>
<keyword evidence="2" id="KW-1185">Reference proteome</keyword>
<dbReference type="Proteomes" id="UP001207654">
    <property type="component" value="Unassembled WGS sequence"/>
</dbReference>
<accession>A0ABT3ZYC4</accession>
<gene>
    <name evidence="1" type="ORF">OV287_06225</name>
</gene>
<proteinExistence type="predicted"/>
<organism evidence="1 2">
    <name type="scientific">Archangium lansingense</name>
    <dbReference type="NCBI Taxonomy" id="2995310"/>
    <lineage>
        <taxon>Bacteria</taxon>
        <taxon>Pseudomonadati</taxon>
        <taxon>Myxococcota</taxon>
        <taxon>Myxococcia</taxon>
        <taxon>Myxococcales</taxon>
        <taxon>Cystobacterineae</taxon>
        <taxon>Archangiaceae</taxon>
        <taxon>Archangium</taxon>
    </lineage>
</organism>
<sequence length="51" mass="5433">MLPAEDQEPEAGSYSSAVATMSLLASPPETSTLLEGSRAVACWMRGTSWCR</sequence>
<protein>
    <submittedName>
        <fullName evidence="1">Uncharacterized protein</fullName>
    </submittedName>
</protein>
<evidence type="ECO:0000313" key="1">
    <source>
        <dbReference type="EMBL" id="MCY1074076.1"/>
    </source>
</evidence>
<evidence type="ECO:0000313" key="2">
    <source>
        <dbReference type="Proteomes" id="UP001207654"/>
    </source>
</evidence>
<comment type="caution">
    <text evidence="1">The sequence shown here is derived from an EMBL/GenBank/DDBJ whole genome shotgun (WGS) entry which is preliminary data.</text>
</comment>
<name>A0ABT3ZYC4_9BACT</name>
<dbReference type="EMBL" id="JAPNKA010000001">
    <property type="protein sequence ID" value="MCY1074076.1"/>
    <property type="molecule type" value="Genomic_DNA"/>
</dbReference>
<dbReference type="RefSeq" id="WP_267533058.1">
    <property type="nucleotide sequence ID" value="NZ_JAPNKA010000001.1"/>
</dbReference>